<keyword evidence="9" id="KW-1185">Reference proteome</keyword>
<dbReference type="InterPro" id="IPR050526">
    <property type="entry name" value="Rubredoxin_ET"/>
</dbReference>
<sequence length="265" mass="28455">MTTAVRFEGSYLGDAARIPATARMECKICWHVYDPAEGCSVWQVPAGTPFAALPHDWRCPVCDGAPEQFMRLDDGEAAPAAIPPQPAFTASARALEAAFREIHIGQMRGVPLVNEALAVKAVGFRAWEGRGLGVLVTPWFMNLVLLPGPADDWSGQNPGAKELVEFPSGHYEFVHALRAEVGPYKACSLFSPMFEFTTMLQATDTADAVLVALFDPSIREEGSRSDEIRRLAETPPEPAPQPASEPAGGLSRRNLLGGSAALPDA</sequence>
<evidence type="ECO:0000256" key="3">
    <source>
        <dbReference type="ARBA" id="ARBA00022723"/>
    </source>
</evidence>
<proteinExistence type="predicted"/>
<dbReference type="InterPro" id="IPR023994">
    <property type="entry name" value="NiFe-hyd_HybE"/>
</dbReference>
<feature type="region of interest" description="Disordered" evidence="6">
    <location>
        <begin position="220"/>
        <end position="265"/>
    </location>
</feature>
<protein>
    <submittedName>
        <fullName evidence="8">[NiFe]-hydrogenase assembly chaperone HybE</fullName>
    </submittedName>
</protein>
<keyword evidence="5" id="KW-0408">Iron</keyword>
<evidence type="ECO:0000256" key="5">
    <source>
        <dbReference type="ARBA" id="ARBA00023004"/>
    </source>
</evidence>
<dbReference type="Gene3D" id="3.30.1460.40">
    <property type="entry name" value="[NiFe]-hydrogenase assembly chaperone, HybE"/>
    <property type="match status" value="1"/>
</dbReference>
<evidence type="ECO:0000256" key="2">
    <source>
        <dbReference type="ARBA" id="ARBA00022448"/>
    </source>
</evidence>
<dbReference type="CDD" id="cd00730">
    <property type="entry name" value="rubredoxin"/>
    <property type="match status" value="1"/>
</dbReference>
<dbReference type="PANTHER" id="PTHR47627">
    <property type="entry name" value="RUBREDOXIN"/>
    <property type="match status" value="1"/>
</dbReference>
<evidence type="ECO:0000313" key="8">
    <source>
        <dbReference type="EMBL" id="NYZ19620.1"/>
    </source>
</evidence>
<dbReference type="RefSeq" id="WP_180281395.1">
    <property type="nucleotide sequence ID" value="NZ_JABFDB010000004.1"/>
</dbReference>
<feature type="compositionally biased region" description="Low complexity" evidence="6">
    <location>
        <begin position="244"/>
        <end position="259"/>
    </location>
</feature>
<name>A0ABX2T5M0_9PROT</name>
<dbReference type="Pfam" id="PF00301">
    <property type="entry name" value="Rubredoxin"/>
    <property type="match status" value="1"/>
</dbReference>
<accession>A0ABX2T5M0</accession>
<dbReference type="EMBL" id="JABFDB010000004">
    <property type="protein sequence ID" value="NYZ19620.1"/>
    <property type="molecule type" value="Genomic_DNA"/>
</dbReference>
<dbReference type="InterPro" id="IPR038530">
    <property type="entry name" value="NiFe-hyd_HybE_sf"/>
</dbReference>
<dbReference type="SUPFAM" id="SSF57802">
    <property type="entry name" value="Rubredoxin-like"/>
    <property type="match status" value="1"/>
</dbReference>
<dbReference type="PROSITE" id="PS00202">
    <property type="entry name" value="RUBREDOXIN"/>
    <property type="match status" value="1"/>
</dbReference>
<evidence type="ECO:0000313" key="9">
    <source>
        <dbReference type="Proteomes" id="UP000584642"/>
    </source>
</evidence>
<comment type="caution">
    <text evidence="8">The sequence shown here is derived from an EMBL/GenBank/DDBJ whole genome shotgun (WGS) entry which is preliminary data.</text>
</comment>
<keyword evidence="3" id="KW-0479">Metal-binding</keyword>
<dbReference type="Pfam" id="PF11939">
    <property type="entry name" value="NiFe-hyd_HybE"/>
    <property type="match status" value="1"/>
</dbReference>
<dbReference type="InterPro" id="IPR024934">
    <property type="entry name" value="Rubredoxin-like_dom"/>
</dbReference>
<keyword evidence="2" id="KW-0813">Transport</keyword>
<dbReference type="PROSITE" id="PS50903">
    <property type="entry name" value="RUBREDOXIN_LIKE"/>
    <property type="match status" value="1"/>
</dbReference>
<feature type="domain" description="Rubredoxin-like" evidence="7">
    <location>
        <begin position="21"/>
        <end position="72"/>
    </location>
</feature>
<dbReference type="Gene3D" id="2.20.28.10">
    <property type="match status" value="1"/>
</dbReference>
<organism evidence="8 9">
    <name type="scientific">Azospirillum oleiclasticum</name>
    <dbReference type="NCBI Taxonomy" id="2735135"/>
    <lineage>
        <taxon>Bacteria</taxon>
        <taxon>Pseudomonadati</taxon>
        <taxon>Pseudomonadota</taxon>
        <taxon>Alphaproteobacteria</taxon>
        <taxon>Rhodospirillales</taxon>
        <taxon>Azospirillaceae</taxon>
        <taxon>Azospirillum</taxon>
    </lineage>
</organism>
<evidence type="ECO:0000256" key="6">
    <source>
        <dbReference type="SAM" id="MobiDB-lite"/>
    </source>
</evidence>
<dbReference type="PRINTS" id="PR00163">
    <property type="entry name" value="RUBREDOXIN"/>
</dbReference>
<dbReference type="NCBIfam" id="TIGR03993">
    <property type="entry name" value="hydrog_HybE"/>
    <property type="match status" value="1"/>
</dbReference>
<dbReference type="InterPro" id="IPR018527">
    <property type="entry name" value="Rubredoxin_Fe_BS"/>
</dbReference>
<gene>
    <name evidence="8" type="primary">hybE</name>
    <name evidence="8" type="ORF">HND93_07845</name>
</gene>
<dbReference type="InterPro" id="IPR024935">
    <property type="entry name" value="Rubredoxin_dom"/>
</dbReference>
<dbReference type="PANTHER" id="PTHR47627:SF1">
    <property type="entry name" value="RUBREDOXIN-1-RELATED"/>
    <property type="match status" value="1"/>
</dbReference>
<feature type="compositionally biased region" description="Basic and acidic residues" evidence="6">
    <location>
        <begin position="220"/>
        <end position="232"/>
    </location>
</feature>
<reference evidence="8 9" key="1">
    <citation type="submission" date="2020-05" db="EMBL/GenBank/DDBJ databases">
        <title>Azospirillum oleiclasticum sp. nov, a nitrogen-fixing and heavy crude oil-emulsifying bacterium isolated from the crude oil of Yumen Oilfield.</title>
        <authorList>
            <person name="Wu D."/>
            <person name="Cai M."/>
            <person name="Zhang X."/>
        </authorList>
    </citation>
    <scope>NUCLEOTIDE SEQUENCE [LARGE SCALE GENOMIC DNA]</scope>
    <source>
        <strain evidence="8 9">ROY-1-1-2</strain>
    </source>
</reference>
<dbReference type="Proteomes" id="UP000584642">
    <property type="component" value="Unassembled WGS sequence"/>
</dbReference>
<evidence type="ECO:0000256" key="1">
    <source>
        <dbReference type="ARBA" id="ARBA00001965"/>
    </source>
</evidence>
<comment type="cofactor">
    <cofactor evidence="1">
        <name>Fe(3+)</name>
        <dbReference type="ChEBI" id="CHEBI:29034"/>
    </cofactor>
</comment>
<evidence type="ECO:0000256" key="4">
    <source>
        <dbReference type="ARBA" id="ARBA00022982"/>
    </source>
</evidence>
<keyword evidence="4" id="KW-0249">Electron transport</keyword>
<evidence type="ECO:0000259" key="7">
    <source>
        <dbReference type="PROSITE" id="PS50903"/>
    </source>
</evidence>